<protein>
    <submittedName>
        <fullName evidence="1">Uncharacterized protein</fullName>
    </submittedName>
</protein>
<keyword evidence="2" id="KW-1185">Reference proteome</keyword>
<comment type="caution">
    <text evidence="1">The sequence shown here is derived from an EMBL/GenBank/DDBJ whole genome shotgun (WGS) entry which is preliminary data.</text>
</comment>
<name>A0ABN2W5Z7_9ACTN</name>
<reference evidence="1 2" key="1">
    <citation type="journal article" date="2019" name="Int. J. Syst. Evol. Microbiol.">
        <title>The Global Catalogue of Microorganisms (GCM) 10K type strain sequencing project: providing services to taxonomists for standard genome sequencing and annotation.</title>
        <authorList>
            <consortium name="The Broad Institute Genomics Platform"/>
            <consortium name="The Broad Institute Genome Sequencing Center for Infectious Disease"/>
            <person name="Wu L."/>
            <person name="Ma J."/>
        </authorList>
    </citation>
    <scope>NUCLEOTIDE SEQUENCE [LARGE SCALE GENOMIC DNA]</scope>
    <source>
        <strain evidence="1 2">JCM 15478</strain>
    </source>
</reference>
<evidence type="ECO:0000313" key="1">
    <source>
        <dbReference type="EMBL" id="GAA2084624.1"/>
    </source>
</evidence>
<gene>
    <name evidence="1" type="ORF">GCM10009801_45910</name>
</gene>
<accession>A0ABN2W5Z7</accession>
<dbReference type="EMBL" id="BAAAPE010000012">
    <property type="protein sequence ID" value="GAA2084624.1"/>
    <property type="molecule type" value="Genomic_DNA"/>
</dbReference>
<sequence>MREFALGQPGVVGDFAAEVDGEAAPEHACVGVPEHRGFVVVAVGVEWGAEGGVVGGVAGAAAAGAGAGAVVDWAEAGGGEGGEDAGVGGDLFRGAFAAA</sequence>
<dbReference type="Proteomes" id="UP001500016">
    <property type="component" value="Unassembled WGS sequence"/>
</dbReference>
<evidence type="ECO:0000313" key="2">
    <source>
        <dbReference type="Proteomes" id="UP001500016"/>
    </source>
</evidence>
<proteinExistence type="predicted"/>
<organism evidence="1 2">
    <name type="scientific">Streptomyces albiaxialis</name>
    <dbReference type="NCBI Taxonomy" id="329523"/>
    <lineage>
        <taxon>Bacteria</taxon>
        <taxon>Bacillati</taxon>
        <taxon>Actinomycetota</taxon>
        <taxon>Actinomycetes</taxon>
        <taxon>Kitasatosporales</taxon>
        <taxon>Streptomycetaceae</taxon>
        <taxon>Streptomyces</taxon>
    </lineage>
</organism>